<dbReference type="RefSeq" id="WP_007062050.1">
    <property type="nucleotide sequence ID" value="NZ_ACVI01000055.1"/>
</dbReference>
<dbReference type="eggNOG" id="COG2247">
    <property type="taxonomic scope" value="Bacteria"/>
</dbReference>
<dbReference type="OrthoDB" id="2077808at2"/>
<evidence type="ECO:0000256" key="1">
    <source>
        <dbReference type="ARBA" id="ARBA00022729"/>
    </source>
</evidence>
<dbReference type="Pfam" id="PF04122">
    <property type="entry name" value="CW_binding_2"/>
    <property type="match status" value="3"/>
</dbReference>
<reference evidence="3 4" key="1">
    <citation type="submission" date="2009-06" db="EMBL/GenBank/DDBJ databases">
        <title>The draft genome of Clostridium carboxidivorans P7.</title>
        <authorList>
            <consortium name="US DOE Joint Genome Institute (JGI-PGF)"/>
            <person name="Lucas S."/>
            <person name="Copeland A."/>
            <person name="Lapidus A."/>
            <person name="Glavina del Rio T."/>
            <person name="Tice H."/>
            <person name="Bruce D."/>
            <person name="Goodwin L."/>
            <person name="Pitluck S."/>
            <person name="Larimer F."/>
            <person name="Land M.L."/>
            <person name="Hauser L."/>
            <person name="Hemme C.L."/>
        </authorList>
    </citation>
    <scope>NUCLEOTIDE SEQUENCE [LARGE SCALE GENOMIC DNA]</scope>
    <source>
        <strain evidence="3 4">P7</strain>
    </source>
</reference>
<dbReference type="InterPro" id="IPR014755">
    <property type="entry name" value="Cu-Rt/internalin_Ig-like"/>
</dbReference>
<protein>
    <submittedName>
        <fullName evidence="3">Putative cell wall binding repeat 2-containing protein</fullName>
    </submittedName>
</protein>
<dbReference type="PATRIC" id="fig|536227.13.peg.4680"/>
<proteinExistence type="predicted"/>
<sequence length="1173" mass="126240">MNIKGRKLFASSALMSLILTTALPSTLVKASPGNVTRIGEADRYATAAKVAATNWTTSDNVILVTGEGYADAVSASALAKRLDAPILLTTPKVLNQYTESALSTLKVKNIYIIGGQASVSQQIREKLKENYTLVELGGANRYETNAAVANKLVELGVDPGNVMMVGGEGFSDALSVAPIAAAKGQILLLGMNDNNYMKSVLNFVNANESKVTVVGTKNVISDSILNSFNGTRIDGGQDRFDTNLKVLDAFKDSINLDKLYVASASFNANDDGYADALVASALAGKTASPLVLVDKDNSSATVNALNYIGKNANSTTDLNIIGGIGVVSKNVEAAINASVGQNSNDQATVKSIEAVNLNQFKVYFNADIDKDSAEDVTNYKIDGNTLTAADTNGKAVDENGAVAKAIDNRTVLITLAKPQKQYQNVTVSVKKAILTLDKNNTIASSDKSVVFSDTSIPTLKSITVEGNSKLIVEFSEAVDMKNITPLENKIKIDGESLSNYGISNDETLTKIKDSIMLNNSNWSNKIELYFDSPIASGTHVLKVLNGEQNGILSDAGGFIFREGSFNFTVDTNITKPVISSIKESTNGEVLINFDRSMDKKTSLDLRNYELNNINLKSILGVSLDSDNNDCTIKIKGLTGIKTGLNIFYVSNSVKDAYGNEVADDTRVSFNHAKDEIKPSVTSVNVIDSETIRVKFTKNVSYSYAANILNYKFEDAKGINITDHIRGIYSTGGVNDRSNTDTYDIKIIKVNPQNPNDDWRLTAAKYNLTIKNIIDIATPSNVMDDYTTSFVGVDDVPPKVTGIYYKQNNASGKDQVVIYFTEPMDINALKNIDNYKFINGQGESKQLPLGTNVSTGGDNKSVIIEFPANYHVKLADAAGNLPNTGIANDVFKITVSGVKDIAGNLLYGVAYTNVISVNSAGAKIKANTIKVYYDADDLKVDVQFDRAIDNLNTSDFTLGKITPTGGKVQGDKVTLIFKKGDLAASTEKAAIPVVTFANGKINNDENTTKIDLLKAQGQNAYLGIKVGAKTTDETGAFIETLSDAPRNIQNAIYDYEASPKTTSDYWSAAGDENGGRVYITFDTVINSNSGVKTDDFIFTSSNGTQIKADSVAISGNTVIFIFNKNNNNISAFNNEINVRANSTVSIRTERDGSENYCNYAPSSDDLKDRKIIIQ</sequence>
<evidence type="ECO:0000313" key="3">
    <source>
        <dbReference type="EMBL" id="EET86409.1"/>
    </source>
</evidence>
<dbReference type="PANTHER" id="PTHR30032">
    <property type="entry name" value="N-ACETYLMURAMOYL-L-ALANINE AMIDASE-RELATED"/>
    <property type="match status" value="1"/>
</dbReference>
<comment type="caution">
    <text evidence="3">The sequence shown here is derived from an EMBL/GenBank/DDBJ whole genome shotgun (WGS) entry which is preliminary data.</text>
</comment>
<name>C6PWJ8_9CLOT</name>
<dbReference type="PANTHER" id="PTHR30032:SF8">
    <property type="entry name" value="GERMINATION-SPECIFIC N-ACETYLMURAMOYL-L-ALANINE AMIDASE"/>
    <property type="match status" value="1"/>
</dbReference>
<evidence type="ECO:0000256" key="2">
    <source>
        <dbReference type="SAM" id="SignalP"/>
    </source>
</evidence>
<keyword evidence="1 2" id="KW-0732">Signal</keyword>
<dbReference type="Gene3D" id="2.60.40.1220">
    <property type="match status" value="5"/>
</dbReference>
<dbReference type="EMBL" id="ACVI01000055">
    <property type="protein sequence ID" value="EET86409.1"/>
    <property type="molecule type" value="Genomic_DNA"/>
</dbReference>
<keyword evidence="4" id="KW-1185">Reference proteome</keyword>
<gene>
    <name evidence="3" type="ORF">CcarbDRAFT_3165</name>
</gene>
<dbReference type="STRING" id="536227.Ccar_22625"/>
<feature type="chain" id="PRO_5009951126" evidence="2">
    <location>
        <begin position="31"/>
        <end position="1173"/>
    </location>
</feature>
<dbReference type="Gene3D" id="3.40.50.12090">
    <property type="match status" value="2"/>
</dbReference>
<evidence type="ECO:0000313" key="4">
    <source>
        <dbReference type="Proteomes" id="UP000004198"/>
    </source>
</evidence>
<dbReference type="Proteomes" id="UP000004198">
    <property type="component" value="Unassembled WGS sequence"/>
</dbReference>
<dbReference type="InterPro" id="IPR051922">
    <property type="entry name" value="Bact_Sporulation_Assoc"/>
</dbReference>
<dbReference type="KEGG" id="cck:Ccar_22625"/>
<organism evidence="3 4">
    <name type="scientific">Clostridium carboxidivorans P7</name>
    <dbReference type="NCBI Taxonomy" id="536227"/>
    <lineage>
        <taxon>Bacteria</taxon>
        <taxon>Bacillati</taxon>
        <taxon>Bacillota</taxon>
        <taxon>Clostridia</taxon>
        <taxon>Eubacteriales</taxon>
        <taxon>Clostridiaceae</taxon>
        <taxon>Clostridium</taxon>
    </lineage>
</organism>
<accession>C6PWJ8</accession>
<feature type="signal peptide" evidence="2">
    <location>
        <begin position="1"/>
        <end position="30"/>
    </location>
</feature>
<dbReference type="InterPro" id="IPR007253">
    <property type="entry name" value="Cell_wall-bd_2"/>
</dbReference>
<dbReference type="AlphaFoldDB" id="C6PWJ8"/>